<dbReference type="PIRSF" id="PIRSF022941">
    <property type="entry name" value="ORC6_fun"/>
    <property type="match status" value="1"/>
</dbReference>
<dbReference type="OrthoDB" id="5367324at2759"/>
<name>A0A4C2E924_9SACH</name>
<comment type="subcellular location">
    <subcellularLocation>
        <location evidence="1">Nucleus</location>
    </subcellularLocation>
</comment>
<proteinExistence type="inferred from homology"/>
<keyword evidence="5" id="KW-0539">Nucleus</keyword>
<evidence type="ECO:0000259" key="7">
    <source>
        <dbReference type="Pfam" id="PF05460"/>
    </source>
</evidence>
<evidence type="ECO:0000313" key="9">
    <source>
        <dbReference type="Proteomes" id="UP000301737"/>
    </source>
</evidence>
<sequence length="417" mass="48035">MSSHQIQRCIRDILGIDQNEGLDWSQGHFKKLLSATSTLNTASLNKLMLKQDEETARLHLCAYIACERLAEKHMPELSYYMDRVPLEPRKARKLMELIKQNVFQSSPVKNFQWTPSPKKKSNTSPLKNNDRFTAQDPQLLRKQLFDTPTKGGPSGEPIKRTQMTNPPPSTATPSKTRRKLAFEEEDGIENPIPTNGKSLDTLAQLSLVANERLNNEEELGKKPKGNKRSQQQHEQQPAPKRRRETGRSRSEVSLLEKRYYKVTPAEIINLCNQFEIPKDVAYNILDQFMSYASYLVCPWKLACGLVLNTTFVVFTERRRKDPRVDHLILEKMCGITKASHLTDVTESINLVKELIEGEKWYRDLQIKHNYYNGACFDEAISTKLGSMLQPNNILVSNEQFASWRRKIEQDLSLKDMR</sequence>
<comment type="similarity">
    <text evidence="2">Belongs to the ORC6 family.</text>
</comment>
<keyword evidence="9" id="KW-1185">Reference proteome</keyword>
<reference evidence="8 9" key="1">
    <citation type="submission" date="2019-01" db="EMBL/GenBank/DDBJ databases">
        <title>Draft Genome Sequencing of Zygosaccharomyces mellis Ca-7.</title>
        <authorList>
            <person name="Shiwa Y."/>
            <person name="Kanesaki Y."/>
            <person name="Ishige T."/>
            <person name="Mura K."/>
            <person name="Hori T."/>
            <person name="Tamura T."/>
        </authorList>
    </citation>
    <scope>NUCLEOTIDE SEQUENCE [LARGE SCALE GENOMIC DNA]</scope>
    <source>
        <strain evidence="8 9">Ca-7</strain>
    </source>
</reference>
<feature type="compositionally biased region" description="Polar residues" evidence="6">
    <location>
        <begin position="122"/>
        <end position="136"/>
    </location>
</feature>
<accession>A0A4C2E924</accession>
<evidence type="ECO:0000256" key="3">
    <source>
        <dbReference type="ARBA" id="ARBA00022705"/>
    </source>
</evidence>
<feature type="region of interest" description="Disordered" evidence="6">
    <location>
        <begin position="217"/>
        <end position="250"/>
    </location>
</feature>
<gene>
    <name evidence="8" type="ORF">ZYGM_002077</name>
</gene>
<feature type="region of interest" description="Disordered" evidence="6">
    <location>
        <begin position="108"/>
        <end position="177"/>
    </location>
</feature>
<keyword evidence="3" id="KW-0235">DNA replication</keyword>
<keyword evidence="4" id="KW-0238">DNA-binding</keyword>
<protein>
    <recommendedName>
        <fullName evidence="7">ORC6 first cyclin-like domain-containing protein</fullName>
    </recommendedName>
</protein>
<organism evidence="8 9">
    <name type="scientific">Zygosaccharomyces mellis</name>
    <dbReference type="NCBI Taxonomy" id="42258"/>
    <lineage>
        <taxon>Eukaryota</taxon>
        <taxon>Fungi</taxon>
        <taxon>Dikarya</taxon>
        <taxon>Ascomycota</taxon>
        <taxon>Saccharomycotina</taxon>
        <taxon>Saccharomycetes</taxon>
        <taxon>Saccharomycetales</taxon>
        <taxon>Saccharomycetaceae</taxon>
        <taxon>Zygosaccharomyces</taxon>
    </lineage>
</organism>
<dbReference type="GO" id="GO:0006260">
    <property type="term" value="P:DNA replication"/>
    <property type="evidence" value="ECO:0007669"/>
    <property type="project" value="UniProtKB-KW"/>
</dbReference>
<evidence type="ECO:0000256" key="1">
    <source>
        <dbReference type="ARBA" id="ARBA00004123"/>
    </source>
</evidence>
<dbReference type="Pfam" id="PF05460">
    <property type="entry name" value="ORC6"/>
    <property type="match status" value="1"/>
</dbReference>
<feature type="domain" description="ORC6 first cyclin-like" evidence="7">
    <location>
        <begin position="23"/>
        <end position="105"/>
    </location>
</feature>
<evidence type="ECO:0000256" key="6">
    <source>
        <dbReference type="SAM" id="MobiDB-lite"/>
    </source>
</evidence>
<dbReference type="InterPro" id="IPR008721">
    <property type="entry name" value="ORC6_cyclin_first"/>
</dbReference>
<evidence type="ECO:0000256" key="4">
    <source>
        <dbReference type="ARBA" id="ARBA00023125"/>
    </source>
</evidence>
<dbReference type="AlphaFoldDB" id="A0A4C2E924"/>
<evidence type="ECO:0000313" key="8">
    <source>
        <dbReference type="EMBL" id="GCF00324.1"/>
    </source>
</evidence>
<evidence type="ECO:0000256" key="5">
    <source>
        <dbReference type="ARBA" id="ARBA00023242"/>
    </source>
</evidence>
<comment type="caution">
    <text evidence="8">The sequence shown here is derived from an EMBL/GenBank/DDBJ whole genome shotgun (WGS) entry which is preliminary data.</text>
</comment>
<evidence type="ECO:0000256" key="2">
    <source>
        <dbReference type="ARBA" id="ARBA00010840"/>
    </source>
</evidence>
<dbReference type="CDD" id="cd11583">
    <property type="entry name" value="Orc6_mid"/>
    <property type="match status" value="1"/>
</dbReference>
<dbReference type="Proteomes" id="UP000301737">
    <property type="component" value="Unassembled WGS sequence"/>
</dbReference>
<dbReference type="GO" id="GO:0005664">
    <property type="term" value="C:nuclear origin of replication recognition complex"/>
    <property type="evidence" value="ECO:0007669"/>
    <property type="project" value="InterPro"/>
</dbReference>
<dbReference type="EMBL" id="BIMX01000017">
    <property type="protein sequence ID" value="GCF00324.1"/>
    <property type="molecule type" value="Genomic_DNA"/>
</dbReference>
<dbReference type="InterPro" id="IPR016811">
    <property type="entry name" value="ORC6_fun"/>
</dbReference>
<dbReference type="GO" id="GO:0003677">
    <property type="term" value="F:DNA binding"/>
    <property type="evidence" value="ECO:0007669"/>
    <property type="project" value="UniProtKB-KW"/>
</dbReference>